<dbReference type="Proteomes" id="UP000199409">
    <property type="component" value="Unassembled WGS sequence"/>
</dbReference>
<feature type="coiled-coil region" evidence="7">
    <location>
        <begin position="227"/>
        <end position="269"/>
    </location>
</feature>
<dbReference type="NCBIfam" id="TIGR01933">
    <property type="entry name" value="hflK"/>
    <property type="match status" value="1"/>
</dbReference>
<dbReference type="SMART" id="SM00244">
    <property type="entry name" value="PHB"/>
    <property type="match status" value="1"/>
</dbReference>
<dbReference type="EMBL" id="FNQN01000005">
    <property type="protein sequence ID" value="SEA40233.1"/>
    <property type="molecule type" value="Genomic_DNA"/>
</dbReference>
<feature type="transmembrane region" description="Helical" evidence="6">
    <location>
        <begin position="35"/>
        <end position="57"/>
    </location>
</feature>
<dbReference type="Gene3D" id="3.30.479.30">
    <property type="entry name" value="Band 7 domain"/>
    <property type="match status" value="1"/>
</dbReference>
<keyword evidence="9" id="KW-0645">Protease</keyword>
<comment type="function">
    <text evidence="6">HflC and HflK could encode or regulate a protease.</text>
</comment>
<evidence type="ECO:0000313" key="9">
    <source>
        <dbReference type="EMBL" id="SEA40233.1"/>
    </source>
</evidence>
<evidence type="ECO:0000259" key="8">
    <source>
        <dbReference type="SMART" id="SM00244"/>
    </source>
</evidence>
<dbReference type="InterPro" id="IPR036013">
    <property type="entry name" value="Band_7/SPFH_dom_sf"/>
</dbReference>
<dbReference type="GO" id="GO:0006508">
    <property type="term" value="P:proteolysis"/>
    <property type="evidence" value="ECO:0007669"/>
    <property type="project" value="UniProtKB-KW"/>
</dbReference>
<keyword evidence="4 6" id="KW-1133">Transmembrane helix</keyword>
<evidence type="ECO:0000256" key="2">
    <source>
        <dbReference type="ARBA" id="ARBA00006971"/>
    </source>
</evidence>
<dbReference type="GO" id="GO:0016020">
    <property type="term" value="C:membrane"/>
    <property type="evidence" value="ECO:0007669"/>
    <property type="project" value="UniProtKB-SubCell"/>
</dbReference>
<dbReference type="InterPro" id="IPR001107">
    <property type="entry name" value="Band_7"/>
</dbReference>
<dbReference type="PANTHER" id="PTHR43327">
    <property type="entry name" value="STOMATIN-LIKE PROTEIN 2, MITOCHONDRIAL"/>
    <property type="match status" value="1"/>
</dbReference>
<dbReference type="AlphaFoldDB" id="A0A1H4AWG3"/>
<keyword evidence="3 6" id="KW-0812">Transmembrane</keyword>
<dbReference type="SUPFAM" id="SSF117892">
    <property type="entry name" value="Band 7/SPFH domain"/>
    <property type="match status" value="1"/>
</dbReference>
<gene>
    <name evidence="9" type="ORF">SAMN05660420_02012</name>
</gene>
<dbReference type="CDD" id="cd03404">
    <property type="entry name" value="SPFH_HflK"/>
    <property type="match status" value="1"/>
</dbReference>
<organism evidence="9 10">
    <name type="scientific">Desulfuromusa kysingii</name>
    <dbReference type="NCBI Taxonomy" id="37625"/>
    <lineage>
        <taxon>Bacteria</taxon>
        <taxon>Pseudomonadati</taxon>
        <taxon>Thermodesulfobacteriota</taxon>
        <taxon>Desulfuromonadia</taxon>
        <taxon>Desulfuromonadales</taxon>
        <taxon>Geopsychrobacteraceae</taxon>
        <taxon>Desulfuromusa</taxon>
    </lineage>
</organism>
<proteinExistence type="inferred from homology"/>
<evidence type="ECO:0000256" key="1">
    <source>
        <dbReference type="ARBA" id="ARBA00004167"/>
    </source>
</evidence>
<name>A0A1H4AWG3_9BACT</name>
<comment type="similarity">
    <text evidence="2 6">Belongs to the band 7/mec-2 family. HflK subfamily.</text>
</comment>
<protein>
    <recommendedName>
        <fullName evidence="6">Protein HflK</fullName>
    </recommendedName>
</protein>
<comment type="subcellular location">
    <subcellularLocation>
        <location evidence="1">Membrane</location>
        <topology evidence="1">Single-pass membrane protein</topology>
    </subcellularLocation>
</comment>
<keyword evidence="10" id="KW-1185">Reference proteome</keyword>
<feature type="domain" description="Band 7" evidence="8">
    <location>
        <begin position="54"/>
        <end position="235"/>
    </location>
</feature>
<dbReference type="STRING" id="37625.SAMN05660420_02012"/>
<dbReference type="GO" id="GO:0008233">
    <property type="term" value="F:peptidase activity"/>
    <property type="evidence" value="ECO:0007669"/>
    <property type="project" value="UniProtKB-KW"/>
</dbReference>
<accession>A0A1H4AWG3</accession>
<sequence length="346" mass="39143">MQDWGQGPSGDDLEKKIIEFTNQLKNKLKFNPQKGFLPLLIIVAVIAVVIGGSSSMYKVDTEETGVVLRFGNFKKFSNPGLHFKIPFGIEQVYLVPTGRVLKEEFGYRTVSQGIKTAYTKRGLEEESLTLTGDLNVSDVEWIVQFQVSDPFKYIFKIKDPIGTIRDIAEAMVRKVIGNADVTQVLTTDRAYLADQIQQSLQATLTQYDIGVRIVTVKFQDVNPPEPVKDAFNEVNEAEQQKESLIFQAREQYNREVPRARGEAKRALQEAQGYAVERINKARGETNRFVALLTEYQKAPQVTRKRIHVETMEEVLPNLDEIYIMDEKNGGLLPLLPLRKAMEGASK</sequence>
<keyword evidence="5 6" id="KW-0472">Membrane</keyword>
<evidence type="ECO:0000256" key="5">
    <source>
        <dbReference type="ARBA" id="ARBA00023136"/>
    </source>
</evidence>
<dbReference type="Pfam" id="PF01145">
    <property type="entry name" value="Band_7"/>
    <property type="match status" value="1"/>
</dbReference>
<evidence type="ECO:0000256" key="6">
    <source>
        <dbReference type="RuleBase" id="RU364113"/>
    </source>
</evidence>
<dbReference type="PANTHER" id="PTHR43327:SF2">
    <property type="entry name" value="MODULATOR OF FTSH PROTEASE HFLK"/>
    <property type="match status" value="1"/>
</dbReference>
<dbReference type="InterPro" id="IPR010201">
    <property type="entry name" value="HflK"/>
</dbReference>
<evidence type="ECO:0000256" key="4">
    <source>
        <dbReference type="ARBA" id="ARBA00022989"/>
    </source>
</evidence>
<evidence type="ECO:0000256" key="3">
    <source>
        <dbReference type="ARBA" id="ARBA00022692"/>
    </source>
</evidence>
<evidence type="ECO:0000256" key="7">
    <source>
        <dbReference type="SAM" id="Coils"/>
    </source>
</evidence>
<dbReference type="OrthoDB" id="9779595at2"/>
<reference evidence="9 10" key="1">
    <citation type="submission" date="2016-10" db="EMBL/GenBank/DDBJ databases">
        <authorList>
            <person name="de Groot N.N."/>
        </authorList>
    </citation>
    <scope>NUCLEOTIDE SEQUENCE [LARGE SCALE GENOMIC DNA]</scope>
    <source>
        <strain evidence="9 10">DSM 7343</strain>
    </source>
</reference>
<keyword evidence="9" id="KW-0378">Hydrolase</keyword>
<keyword evidence="7" id="KW-0175">Coiled coil</keyword>
<comment type="subunit">
    <text evidence="6">HflC and HflK may interact to form a multimeric complex.</text>
</comment>
<dbReference type="InterPro" id="IPR050710">
    <property type="entry name" value="Band7/mec-2_domain"/>
</dbReference>
<evidence type="ECO:0000313" key="10">
    <source>
        <dbReference type="Proteomes" id="UP000199409"/>
    </source>
</evidence>